<keyword evidence="2" id="KW-1185">Reference proteome</keyword>
<dbReference type="AlphaFoldDB" id="A0A7T8JXG3"/>
<dbReference type="Proteomes" id="UP000595437">
    <property type="component" value="Chromosome 12"/>
</dbReference>
<feature type="non-terminal residue" evidence="1">
    <location>
        <position position="1"/>
    </location>
</feature>
<reference evidence="2" key="1">
    <citation type="submission" date="2021-01" db="EMBL/GenBank/DDBJ databases">
        <title>Caligus Genome Assembly.</title>
        <authorList>
            <person name="Gallardo-Escarate C."/>
        </authorList>
    </citation>
    <scope>NUCLEOTIDE SEQUENCE [LARGE SCALE GENOMIC DNA]</scope>
</reference>
<evidence type="ECO:0000313" key="2">
    <source>
        <dbReference type="Proteomes" id="UP000595437"/>
    </source>
</evidence>
<evidence type="ECO:0000313" key="1">
    <source>
        <dbReference type="EMBL" id="QQP37465.1"/>
    </source>
</evidence>
<protein>
    <submittedName>
        <fullName evidence="1">Uncharacterized protein</fullName>
    </submittedName>
</protein>
<sequence length="61" mass="7141">LLVRQESGIVRGAFKLSNMAMDMIGRMLIIKYEESTRPVDPVIHLKPFEHVRFQLPMRSKE</sequence>
<name>A0A7T8JXG3_CALRO</name>
<dbReference type="EMBL" id="CP045901">
    <property type="protein sequence ID" value="QQP37465.1"/>
    <property type="molecule type" value="Genomic_DNA"/>
</dbReference>
<accession>A0A7T8JXG3</accession>
<gene>
    <name evidence="1" type="ORF">FKW44_017737</name>
</gene>
<organism evidence="1 2">
    <name type="scientific">Caligus rogercresseyi</name>
    <name type="common">Sea louse</name>
    <dbReference type="NCBI Taxonomy" id="217165"/>
    <lineage>
        <taxon>Eukaryota</taxon>
        <taxon>Metazoa</taxon>
        <taxon>Ecdysozoa</taxon>
        <taxon>Arthropoda</taxon>
        <taxon>Crustacea</taxon>
        <taxon>Multicrustacea</taxon>
        <taxon>Hexanauplia</taxon>
        <taxon>Copepoda</taxon>
        <taxon>Siphonostomatoida</taxon>
        <taxon>Caligidae</taxon>
        <taxon>Caligus</taxon>
    </lineage>
</organism>
<proteinExistence type="predicted"/>